<comment type="caution">
    <text evidence="1">The sequence shown here is derived from an EMBL/GenBank/DDBJ whole genome shotgun (WGS) entry which is preliminary data.</text>
</comment>
<dbReference type="EMBL" id="JANPWB010000002">
    <property type="protein sequence ID" value="KAJ1207828.1"/>
    <property type="molecule type" value="Genomic_DNA"/>
</dbReference>
<name>A0AAV7W1I1_PLEWA</name>
<accession>A0AAV7W1I1</accession>
<gene>
    <name evidence="1" type="ORF">NDU88_003218</name>
</gene>
<evidence type="ECO:0000313" key="2">
    <source>
        <dbReference type="Proteomes" id="UP001066276"/>
    </source>
</evidence>
<reference evidence="1" key="1">
    <citation type="journal article" date="2022" name="bioRxiv">
        <title>Sequencing and chromosome-scale assembly of the giantPleurodeles waltlgenome.</title>
        <authorList>
            <person name="Brown T."/>
            <person name="Elewa A."/>
            <person name="Iarovenko S."/>
            <person name="Subramanian E."/>
            <person name="Araus A.J."/>
            <person name="Petzold A."/>
            <person name="Susuki M."/>
            <person name="Suzuki K.-i.T."/>
            <person name="Hayashi T."/>
            <person name="Toyoda A."/>
            <person name="Oliveira C."/>
            <person name="Osipova E."/>
            <person name="Leigh N.D."/>
            <person name="Simon A."/>
            <person name="Yun M.H."/>
        </authorList>
    </citation>
    <scope>NUCLEOTIDE SEQUENCE</scope>
    <source>
        <strain evidence="1">20211129_DDA</strain>
        <tissue evidence="1">Liver</tissue>
    </source>
</reference>
<protein>
    <submittedName>
        <fullName evidence="1">Uncharacterized protein</fullName>
    </submittedName>
</protein>
<dbReference type="AlphaFoldDB" id="A0AAV7W1I1"/>
<sequence>MRGMAAIVASATDPETTPRVTMWLRVAAKGLMMLESMALALFVSDTPPGEHERCTHLLVADGEDGRSLHCEVAGALRLVVEKANMDESLVVSPNAETP</sequence>
<keyword evidence="2" id="KW-1185">Reference proteome</keyword>
<proteinExistence type="predicted"/>
<dbReference type="Proteomes" id="UP001066276">
    <property type="component" value="Chromosome 1_2"/>
</dbReference>
<organism evidence="1 2">
    <name type="scientific">Pleurodeles waltl</name>
    <name type="common">Iberian ribbed newt</name>
    <dbReference type="NCBI Taxonomy" id="8319"/>
    <lineage>
        <taxon>Eukaryota</taxon>
        <taxon>Metazoa</taxon>
        <taxon>Chordata</taxon>
        <taxon>Craniata</taxon>
        <taxon>Vertebrata</taxon>
        <taxon>Euteleostomi</taxon>
        <taxon>Amphibia</taxon>
        <taxon>Batrachia</taxon>
        <taxon>Caudata</taxon>
        <taxon>Salamandroidea</taxon>
        <taxon>Salamandridae</taxon>
        <taxon>Pleurodelinae</taxon>
        <taxon>Pleurodeles</taxon>
    </lineage>
</organism>
<evidence type="ECO:0000313" key="1">
    <source>
        <dbReference type="EMBL" id="KAJ1207828.1"/>
    </source>
</evidence>